<dbReference type="Proteomes" id="UP000663722">
    <property type="component" value="Chromosome"/>
</dbReference>
<evidence type="ECO:0000313" key="1">
    <source>
        <dbReference type="EMBL" id="QTA92724.1"/>
    </source>
</evidence>
<dbReference type="KEGG" id="dmm:dnm_088130"/>
<keyword evidence="2" id="KW-1185">Reference proteome</keyword>
<dbReference type="EMBL" id="CP061800">
    <property type="protein sequence ID" value="QTA92724.1"/>
    <property type="molecule type" value="Genomic_DNA"/>
</dbReference>
<name>A0A975BX37_9BACT</name>
<sequence length="45" mass="5276">MITTGRIYKKILRSLFLYEIILKNGKLCDIAYHMNIVMKTILSTD</sequence>
<protein>
    <submittedName>
        <fullName evidence="1">Uncharacterized protein</fullName>
    </submittedName>
</protein>
<organism evidence="1 2">
    <name type="scientific">Desulfonema magnum</name>
    <dbReference type="NCBI Taxonomy" id="45655"/>
    <lineage>
        <taxon>Bacteria</taxon>
        <taxon>Pseudomonadati</taxon>
        <taxon>Thermodesulfobacteriota</taxon>
        <taxon>Desulfobacteria</taxon>
        <taxon>Desulfobacterales</taxon>
        <taxon>Desulfococcaceae</taxon>
        <taxon>Desulfonema</taxon>
    </lineage>
</organism>
<gene>
    <name evidence="1" type="ORF">dnm_088130</name>
</gene>
<proteinExistence type="predicted"/>
<accession>A0A975BX37</accession>
<evidence type="ECO:0000313" key="2">
    <source>
        <dbReference type="Proteomes" id="UP000663722"/>
    </source>
</evidence>
<dbReference type="AlphaFoldDB" id="A0A975BX37"/>
<reference evidence="1" key="1">
    <citation type="journal article" date="2021" name="Microb. Physiol.">
        <title>Proteogenomic Insights into the Physiology of Marine, Sulfate-Reducing, Filamentous Desulfonema limicola and Desulfonema magnum.</title>
        <authorList>
            <person name="Schnaars V."/>
            <person name="Wohlbrand L."/>
            <person name="Scheve S."/>
            <person name="Hinrichs C."/>
            <person name="Reinhardt R."/>
            <person name="Rabus R."/>
        </authorList>
    </citation>
    <scope>NUCLEOTIDE SEQUENCE</scope>
    <source>
        <strain evidence="1">4be13</strain>
    </source>
</reference>